<evidence type="ECO:0000313" key="2">
    <source>
        <dbReference type="Proteomes" id="UP000492821"/>
    </source>
</evidence>
<dbReference type="InterPro" id="IPR039470">
    <property type="entry name" value="Nuc_deoxyri_tr2"/>
</dbReference>
<organism evidence="2 3">
    <name type="scientific">Panagrellus redivivus</name>
    <name type="common">Microworm</name>
    <dbReference type="NCBI Taxonomy" id="6233"/>
    <lineage>
        <taxon>Eukaryota</taxon>
        <taxon>Metazoa</taxon>
        <taxon>Ecdysozoa</taxon>
        <taxon>Nematoda</taxon>
        <taxon>Chromadorea</taxon>
        <taxon>Rhabditida</taxon>
        <taxon>Tylenchina</taxon>
        <taxon>Panagrolaimomorpha</taxon>
        <taxon>Panagrolaimoidea</taxon>
        <taxon>Panagrolaimidae</taxon>
        <taxon>Panagrellus</taxon>
    </lineage>
</organism>
<dbReference type="PANTHER" id="PTHR36300:SF1">
    <property type="entry name" value="RAW, ISOFORM A"/>
    <property type="match status" value="1"/>
</dbReference>
<keyword evidence="1" id="KW-0472">Membrane</keyword>
<dbReference type="Pfam" id="PF15891">
    <property type="entry name" value="Nuc_deoxyri_tr2"/>
    <property type="match status" value="1"/>
</dbReference>
<dbReference type="Gene3D" id="3.40.50.450">
    <property type="match status" value="1"/>
</dbReference>
<protein>
    <submittedName>
        <fullName evidence="3">TIR domain-containing protein</fullName>
    </submittedName>
</protein>
<dbReference type="GO" id="GO:0005886">
    <property type="term" value="C:plasma membrane"/>
    <property type="evidence" value="ECO:0007669"/>
    <property type="project" value="TreeGrafter"/>
</dbReference>
<dbReference type="WBParaSite" id="Pan_g22912.t1">
    <property type="protein sequence ID" value="Pan_g22912.t1"/>
    <property type="gene ID" value="Pan_g22912"/>
</dbReference>
<evidence type="ECO:0000256" key="1">
    <source>
        <dbReference type="SAM" id="Phobius"/>
    </source>
</evidence>
<feature type="transmembrane region" description="Helical" evidence="1">
    <location>
        <begin position="249"/>
        <end position="267"/>
    </location>
</feature>
<proteinExistence type="predicted"/>
<reference evidence="3" key="2">
    <citation type="submission" date="2020-10" db="UniProtKB">
        <authorList>
            <consortium name="WormBaseParasite"/>
        </authorList>
    </citation>
    <scope>IDENTIFICATION</scope>
</reference>
<sequence>MPPNSDMSCVIEVPPFTPIPRPLGKDPVVPTTRKECITYSHASAILFEEPPTVQSLSYDVFLGGSCGHTVWRSEIVVPYLQKHGITYYNPQRAVWKECMIHEEAQAKENSKLFLFVLDPGTINATSFLEIANIVPKHASKLVVVLLGRQEWSEKALPEDFEDRIRTCDLIDEILKRHDVPLLTNINDSLNYIDDMIIGSKTFTAAMSEPLQRVPYIQLKAKRAVEATKTAARDSFGYFKSRCASITSKAIIMLMLQVFIVLALHFYFLPAVPLMFLIIPLISLDYLIAVAAVIYFRFKAHQEKSLSTAIASPMEALKSHDVPNFVDSEVRTHFKEQLDLRTHGLPRQLTRDEKLERNGCVTSPVGYDVFLSCSSGSELEWIRQKAVPQLHKSGLTYTSAMMCDKEMRIPMLHTASHILYYIPSYKTFLSGMIEIAYFIGHSDWQVTVCVPREAECLVLVDDTRYDPETVAAVERRNASYRMAFCYLKDMAQRRQCRVFTKVEEAIKHIGDQSRRPCFGSSSSRSTLQ</sequence>
<keyword evidence="2" id="KW-1185">Reference proteome</keyword>
<reference evidence="2" key="1">
    <citation type="journal article" date="2013" name="Genetics">
        <title>The draft genome and transcriptome of Panagrellus redivivus are shaped by the harsh demands of a free-living lifestyle.</title>
        <authorList>
            <person name="Srinivasan J."/>
            <person name="Dillman A.R."/>
            <person name="Macchietto M.G."/>
            <person name="Heikkinen L."/>
            <person name="Lakso M."/>
            <person name="Fracchia K.M."/>
            <person name="Antoshechkin I."/>
            <person name="Mortazavi A."/>
            <person name="Wong G."/>
            <person name="Sternberg P.W."/>
        </authorList>
    </citation>
    <scope>NUCLEOTIDE SEQUENCE [LARGE SCALE GENOMIC DNA]</scope>
    <source>
        <strain evidence="2">MT8872</strain>
    </source>
</reference>
<accession>A0A7E4VM87</accession>
<feature type="transmembrane region" description="Helical" evidence="1">
    <location>
        <begin position="273"/>
        <end position="295"/>
    </location>
</feature>
<name>A0A7E4VM87_PANRE</name>
<dbReference type="AlphaFoldDB" id="A0A7E4VM87"/>
<dbReference type="Proteomes" id="UP000492821">
    <property type="component" value="Unassembled WGS sequence"/>
</dbReference>
<keyword evidence="1" id="KW-0812">Transmembrane</keyword>
<evidence type="ECO:0000313" key="3">
    <source>
        <dbReference type="WBParaSite" id="Pan_g22912.t1"/>
    </source>
</evidence>
<dbReference type="PANTHER" id="PTHR36300">
    <property type="entry name" value="RAW, ISOFORM A"/>
    <property type="match status" value="1"/>
</dbReference>
<keyword evidence="1" id="KW-1133">Transmembrane helix</keyword>